<accession>A0A1H1VA28</accession>
<evidence type="ECO:0000256" key="3">
    <source>
        <dbReference type="ARBA" id="ARBA00022970"/>
    </source>
</evidence>
<evidence type="ECO:0000259" key="7">
    <source>
        <dbReference type="PROSITE" id="PS50928"/>
    </source>
</evidence>
<keyword evidence="6" id="KW-0813">Transport</keyword>
<evidence type="ECO:0000256" key="2">
    <source>
        <dbReference type="ARBA" id="ARBA00022692"/>
    </source>
</evidence>
<dbReference type="STRING" id="546871.SAMN04488543_2426"/>
<feature type="transmembrane region" description="Helical" evidence="6">
    <location>
        <begin position="168"/>
        <end position="188"/>
    </location>
</feature>
<feature type="transmembrane region" description="Helical" evidence="6">
    <location>
        <begin position="270"/>
        <end position="291"/>
    </location>
</feature>
<dbReference type="CDD" id="cd06261">
    <property type="entry name" value="TM_PBP2"/>
    <property type="match status" value="1"/>
</dbReference>
<dbReference type="InterPro" id="IPR035906">
    <property type="entry name" value="MetI-like_sf"/>
</dbReference>
<comment type="subcellular location">
    <subcellularLocation>
        <location evidence="6">Cell membrane</location>
        <topology evidence="6">Multi-pass membrane protein</topology>
    </subcellularLocation>
    <subcellularLocation>
        <location evidence="1">Membrane</location>
        <topology evidence="1">Multi-pass membrane protein</topology>
    </subcellularLocation>
</comment>
<dbReference type="GO" id="GO:0006865">
    <property type="term" value="P:amino acid transport"/>
    <property type="evidence" value="ECO:0007669"/>
    <property type="project" value="UniProtKB-KW"/>
</dbReference>
<dbReference type="InterPro" id="IPR043429">
    <property type="entry name" value="ArtM/GltK/GlnP/TcyL/YhdX-like"/>
</dbReference>
<dbReference type="Gene3D" id="1.10.3720.10">
    <property type="entry name" value="MetI-like"/>
    <property type="match status" value="1"/>
</dbReference>
<evidence type="ECO:0000256" key="5">
    <source>
        <dbReference type="ARBA" id="ARBA00023136"/>
    </source>
</evidence>
<protein>
    <submittedName>
        <fullName evidence="8">Amino acid ABC transporter membrane protein, PAAT family</fullName>
    </submittedName>
</protein>
<evidence type="ECO:0000256" key="4">
    <source>
        <dbReference type="ARBA" id="ARBA00022989"/>
    </source>
</evidence>
<sequence length="324" mass="34868">MTTTAPAAPPVAEERPGLIEARPVRHPWRWVAIAVLAVLALMLVNLLVNNEAFNWPFVFQAMNQSPVLEGFWKGTIIVTVLAMVFGVALGVLLAVMRLSDNPVLRGVSWVYTWFFRAIPRYVLLTIMGALGILFQQGIAIGVPFDWLIIDWLGLSGDWRIATFDANALFVGLAGGVIGLAASEAAYMAEIARAGILSVDKGQMEAAQALGMSRGKAMRRVVLPQAMRVIVPPTGNETIAMLKDTSLLLAIPVGTELFFQLQAIGSRTYQTFPVLVAATLFYLLASSVLMVGQAYLEKRFGRGFGTTVSSDADQAVKGLAAGSAK</sequence>
<dbReference type="PANTHER" id="PTHR30614:SF0">
    <property type="entry name" value="L-CYSTINE TRANSPORT SYSTEM PERMEASE PROTEIN TCYL"/>
    <property type="match status" value="1"/>
</dbReference>
<reference evidence="8 9" key="1">
    <citation type="submission" date="2016-10" db="EMBL/GenBank/DDBJ databases">
        <authorList>
            <person name="de Groot N.N."/>
        </authorList>
    </citation>
    <scope>NUCLEOTIDE SEQUENCE [LARGE SCALE GENOMIC DNA]</scope>
    <source>
        <strain evidence="8 9">DSM 21741</strain>
    </source>
</reference>
<keyword evidence="2 6" id="KW-0812">Transmembrane</keyword>
<dbReference type="AlphaFoldDB" id="A0A1H1VA28"/>
<keyword evidence="9" id="KW-1185">Reference proteome</keyword>
<dbReference type="SUPFAM" id="SSF161098">
    <property type="entry name" value="MetI-like"/>
    <property type="match status" value="1"/>
</dbReference>
<dbReference type="RefSeq" id="WP_091413120.1">
    <property type="nucleotide sequence ID" value="NZ_LT629749.1"/>
</dbReference>
<comment type="similarity">
    <text evidence="6">Belongs to the binding-protein-dependent transport system permease family.</text>
</comment>
<dbReference type="InterPro" id="IPR000515">
    <property type="entry name" value="MetI-like"/>
</dbReference>
<dbReference type="GO" id="GO:0055085">
    <property type="term" value="P:transmembrane transport"/>
    <property type="evidence" value="ECO:0007669"/>
    <property type="project" value="InterPro"/>
</dbReference>
<name>A0A1H1VA28_9ACTN</name>
<keyword evidence="3" id="KW-0029">Amino-acid transport</keyword>
<dbReference type="GO" id="GO:0005886">
    <property type="term" value="C:plasma membrane"/>
    <property type="evidence" value="ECO:0007669"/>
    <property type="project" value="UniProtKB-SubCell"/>
</dbReference>
<dbReference type="PROSITE" id="PS50928">
    <property type="entry name" value="ABC_TM1"/>
    <property type="match status" value="1"/>
</dbReference>
<feature type="domain" description="ABC transmembrane type-1" evidence="7">
    <location>
        <begin position="72"/>
        <end position="292"/>
    </location>
</feature>
<dbReference type="Proteomes" id="UP000199092">
    <property type="component" value="Chromosome I"/>
</dbReference>
<gene>
    <name evidence="8" type="ORF">SAMN04488543_2426</name>
</gene>
<evidence type="ECO:0000313" key="9">
    <source>
        <dbReference type="Proteomes" id="UP000199092"/>
    </source>
</evidence>
<dbReference type="Pfam" id="PF00528">
    <property type="entry name" value="BPD_transp_1"/>
    <property type="match status" value="1"/>
</dbReference>
<proteinExistence type="inferred from homology"/>
<dbReference type="EMBL" id="LT629749">
    <property type="protein sequence ID" value="SDS81331.1"/>
    <property type="molecule type" value="Genomic_DNA"/>
</dbReference>
<keyword evidence="4 6" id="KW-1133">Transmembrane helix</keyword>
<feature type="transmembrane region" description="Helical" evidence="6">
    <location>
        <begin position="30"/>
        <end position="48"/>
    </location>
</feature>
<feature type="transmembrane region" description="Helical" evidence="6">
    <location>
        <begin position="121"/>
        <end position="148"/>
    </location>
</feature>
<evidence type="ECO:0000313" key="8">
    <source>
        <dbReference type="EMBL" id="SDS81331.1"/>
    </source>
</evidence>
<dbReference type="PANTHER" id="PTHR30614">
    <property type="entry name" value="MEMBRANE COMPONENT OF AMINO ACID ABC TRANSPORTER"/>
    <property type="match status" value="1"/>
</dbReference>
<organism evidence="8 9">
    <name type="scientific">Friedmanniella luteola</name>
    <dbReference type="NCBI Taxonomy" id="546871"/>
    <lineage>
        <taxon>Bacteria</taxon>
        <taxon>Bacillati</taxon>
        <taxon>Actinomycetota</taxon>
        <taxon>Actinomycetes</taxon>
        <taxon>Propionibacteriales</taxon>
        <taxon>Nocardioidaceae</taxon>
        <taxon>Friedmanniella</taxon>
    </lineage>
</organism>
<evidence type="ECO:0000256" key="1">
    <source>
        <dbReference type="ARBA" id="ARBA00004141"/>
    </source>
</evidence>
<dbReference type="OrthoDB" id="92598at2"/>
<evidence type="ECO:0000256" key="6">
    <source>
        <dbReference type="RuleBase" id="RU363032"/>
    </source>
</evidence>
<keyword evidence="5 6" id="KW-0472">Membrane</keyword>
<feature type="transmembrane region" description="Helical" evidence="6">
    <location>
        <begin position="71"/>
        <end position="95"/>
    </location>
</feature>